<dbReference type="GO" id="GO:0016413">
    <property type="term" value="F:O-acetyltransferase activity"/>
    <property type="evidence" value="ECO:0007669"/>
    <property type="project" value="TreeGrafter"/>
</dbReference>
<evidence type="ECO:0000256" key="3">
    <source>
        <dbReference type="ARBA" id="ARBA00022475"/>
    </source>
</evidence>
<evidence type="ECO:0000256" key="4">
    <source>
        <dbReference type="ARBA" id="ARBA00022692"/>
    </source>
</evidence>
<feature type="transmembrane region" description="Helical" evidence="7">
    <location>
        <begin position="9"/>
        <end position="28"/>
    </location>
</feature>
<feature type="transmembrane region" description="Helical" evidence="7">
    <location>
        <begin position="210"/>
        <end position="229"/>
    </location>
</feature>
<evidence type="ECO:0000256" key="2">
    <source>
        <dbReference type="ARBA" id="ARBA00007400"/>
    </source>
</evidence>
<reference evidence="9 11" key="1">
    <citation type="submission" date="2014-04" db="EMBL/GenBank/DDBJ databases">
        <authorList>
            <person name="Bishop-Lilly K.A."/>
            <person name="Broomall S.M."/>
            <person name="Chain P.S."/>
            <person name="Chertkov O."/>
            <person name="Coyne S.R."/>
            <person name="Daligault H.E."/>
            <person name="Davenport K.W."/>
            <person name="Erkkila T."/>
            <person name="Frey K.G."/>
            <person name="Gibbons H.S."/>
            <person name="Gu W."/>
            <person name="Jaissle J."/>
            <person name="Johnson S.L."/>
            <person name="Koroleva G.I."/>
            <person name="Ladner J.T."/>
            <person name="Lo C.-C."/>
            <person name="Minogue T.D."/>
            <person name="Munk C."/>
            <person name="Palacios G.F."/>
            <person name="Redden C.L."/>
            <person name="Rosenzweig C.N."/>
            <person name="Scholz M.B."/>
            <person name="Teshima H."/>
            <person name="Xu Y."/>
        </authorList>
    </citation>
    <scope>NUCLEOTIDE SEQUENCE [LARGE SCALE GENOMIC DNA]</scope>
    <source>
        <strain evidence="9 11">BHP</strain>
    </source>
</reference>
<dbReference type="PANTHER" id="PTHR40074:SF2">
    <property type="entry name" value="O-ACETYLTRANSFERASE WECH"/>
    <property type="match status" value="1"/>
</dbReference>
<dbReference type="PATRIC" id="fig|1405.8.peg.2627"/>
<dbReference type="Proteomes" id="UP000264294">
    <property type="component" value="Unassembled WGS sequence"/>
</dbReference>
<protein>
    <submittedName>
        <fullName evidence="9">Acyltransferase family protein</fullName>
    </submittedName>
</protein>
<comment type="caution">
    <text evidence="9">The sequence shown here is derived from an EMBL/GenBank/DDBJ whole genome shotgun (WGS) entry which is preliminary data.</text>
</comment>
<feature type="transmembrane region" description="Helical" evidence="7">
    <location>
        <begin position="125"/>
        <end position="145"/>
    </location>
</feature>
<dbReference type="PANTHER" id="PTHR40074">
    <property type="entry name" value="O-ACETYLTRANSFERASE WECH"/>
    <property type="match status" value="1"/>
</dbReference>
<keyword evidence="9" id="KW-0808">Transferase</keyword>
<feature type="domain" description="Acyltransferase 3" evidence="8">
    <location>
        <begin position="5"/>
        <end position="325"/>
    </location>
</feature>
<evidence type="ECO:0000256" key="5">
    <source>
        <dbReference type="ARBA" id="ARBA00022989"/>
    </source>
</evidence>
<dbReference type="Proteomes" id="UP000029389">
    <property type="component" value="Unassembled WGS sequence"/>
</dbReference>
<name>A0A090YM83_9BACI</name>
<keyword evidence="4 7" id="KW-0812">Transmembrane</keyword>
<dbReference type="Pfam" id="PF01757">
    <property type="entry name" value="Acyl_transf_3"/>
    <property type="match status" value="1"/>
</dbReference>
<feature type="transmembrane region" description="Helical" evidence="7">
    <location>
        <begin position="281"/>
        <end position="298"/>
    </location>
</feature>
<comment type="similarity">
    <text evidence="2">Belongs to the acyltransferase 3 family.</text>
</comment>
<dbReference type="AlphaFoldDB" id="A0A090YM83"/>
<evidence type="ECO:0000256" key="1">
    <source>
        <dbReference type="ARBA" id="ARBA00004651"/>
    </source>
</evidence>
<accession>A0A090YM83</accession>
<keyword evidence="3" id="KW-1003">Cell membrane</keyword>
<keyword evidence="5 7" id="KW-1133">Transmembrane helix</keyword>
<gene>
    <name evidence="10" type="ORF">D0U04_17725</name>
    <name evidence="9" type="ORF">DJ93_2436</name>
</gene>
<dbReference type="EMBL" id="JMQC01000008">
    <property type="protein sequence ID" value="KFM99549.1"/>
    <property type="molecule type" value="Genomic_DNA"/>
</dbReference>
<dbReference type="InterPro" id="IPR002656">
    <property type="entry name" value="Acyl_transf_3_dom"/>
</dbReference>
<feature type="transmembrane region" description="Helical" evidence="7">
    <location>
        <begin position="310"/>
        <end position="332"/>
    </location>
</feature>
<feature type="transmembrane region" description="Helical" evidence="7">
    <location>
        <begin position="85"/>
        <end position="105"/>
    </location>
</feature>
<feature type="transmembrane region" description="Helical" evidence="7">
    <location>
        <begin position="157"/>
        <end position="174"/>
    </location>
</feature>
<evidence type="ECO:0000313" key="10">
    <source>
        <dbReference type="EMBL" id="RFT65737.1"/>
    </source>
</evidence>
<organism evidence="9 11">
    <name type="scientific">Bacillus clarus</name>
    <dbReference type="NCBI Taxonomy" id="2338372"/>
    <lineage>
        <taxon>Bacteria</taxon>
        <taxon>Bacillati</taxon>
        <taxon>Bacillota</taxon>
        <taxon>Bacilli</taxon>
        <taxon>Bacillales</taxon>
        <taxon>Bacillaceae</taxon>
        <taxon>Bacillus</taxon>
        <taxon>Bacillus cereus group</taxon>
    </lineage>
</organism>
<dbReference type="EMBL" id="QVOD01000022">
    <property type="protein sequence ID" value="RFT65737.1"/>
    <property type="molecule type" value="Genomic_DNA"/>
</dbReference>
<evidence type="ECO:0000259" key="8">
    <source>
        <dbReference type="Pfam" id="PF01757"/>
    </source>
</evidence>
<keyword evidence="12" id="KW-1185">Reference proteome</keyword>
<feature type="transmembrane region" description="Helical" evidence="7">
    <location>
        <begin position="241"/>
        <end position="260"/>
    </location>
</feature>
<evidence type="ECO:0000313" key="12">
    <source>
        <dbReference type="Proteomes" id="UP000264294"/>
    </source>
</evidence>
<comment type="subcellular location">
    <subcellularLocation>
        <location evidence="1">Cell membrane</location>
        <topology evidence="1">Multi-pass membrane protein</topology>
    </subcellularLocation>
</comment>
<proteinExistence type="inferred from homology"/>
<dbReference type="GO" id="GO:0005886">
    <property type="term" value="C:plasma membrane"/>
    <property type="evidence" value="ECO:0007669"/>
    <property type="project" value="UniProtKB-SubCell"/>
</dbReference>
<evidence type="ECO:0000256" key="6">
    <source>
        <dbReference type="ARBA" id="ARBA00023136"/>
    </source>
</evidence>
<keyword evidence="6 7" id="KW-0472">Membrane</keyword>
<dbReference type="GO" id="GO:0009246">
    <property type="term" value="P:enterobacterial common antigen biosynthetic process"/>
    <property type="evidence" value="ECO:0007669"/>
    <property type="project" value="TreeGrafter"/>
</dbReference>
<evidence type="ECO:0000313" key="11">
    <source>
        <dbReference type="Proteomes" id="UP000029389"/>
    </source>
</evidence>
<evidence type="ECO:0000313" key="9">
    <source>
        <dbReference type="EMBL" id="KFM99549.1"/>
    </source>
</evidence>
<reference evidence="10 12" key="2">
    <citation type="submission" date="2018-08" db="EMBL/GenBank/DDBJ databases">
        <title>Bacillus clarus sp. nov. strain PS00077A.</title>
        <authorList>
            <person name="Mendez Acevedo M."/>
            <person name="Carroll L."/>
            <person name="Mukherjee M."/>
            <person name="Wiedmann M."/>
            <person name="Kovac J."/>
        </authorList>
    </citation>
    <scope>NUCLEOTIDE SEQUENCE [LARGE SCALE GENOMIC DNA]</scope>
    <source>
        <strain evidence="10 12">PS00077A</strain>
    </source>
</reference>
<sequence length="343" mass="39658">MKRLVYMDWLRVLATIAVVTIHVAAGYVSVLDSNNLSRWMSGNLFESLSRASVPIFVMISGALLLKGTKDISILEFLQKRASKVIIPFVGWSTLFYLYGAYIGYFPASLKQGIKYFLTDSIGGHLWFLYMIVGIYLITPLLKIFVKNAGKREVEYFLILWLYASVILKLIKYYYPINFNIELFYVTNYVGYFLLGYYLSNYDITKKWRNISYIGGFVGFIGTFFITYHYTVKADGQLDQFWYEYFAPGVLLMAIGLFVFFRYTFQNSERKLPFLLRGINQASLGIYILHFFLLNNFLYKVFPKVNAHVHAILAIPINVIIAIVLSMVITLVLQRIPVVKRLVP</sequence>
<evidence type="ECO:0000256" key="7">
    <source>
        <dbReference type="SAM" id="Phobius"/>
    </source>
</evidence>
<feature type="transmembrane region" description="Helical" evidence="7">
    <location>
        <begin position="180"/>
        <end position="198"/>
    </location>
</feature>
<dbReference type="RefSeq" id="WP_042981212.1">
    <property type="nucleotide sequence ID" value="NZ_JMQC01000008.1"/>
</dbReference>
<feature type="transmembrane region" description="Helical" evidence="7">
    <location>
        <begin position="48"/>
        <end position="65"/>
    </location>
</feature>
<keyword evidence="9" id="KW-0012">Acyltransferase</keyword>